<feature type="non-terminal residue" evidence="1">
    <location>
        <position position="1"/>
    </location>
</feature>
<dbReference type="Proteomes" id="UP001233999">
    <property type="component" value="Unassembled WGS sequence"/>
</dbReference>
<dbReference type="AlphaFoldDB" id="A0AAD7ZJM6"/>
<keyword evidence="2" id="KW-1185">Reference proteome</keyword>
<evidence type="ECO:0000313" key="2">
    <source>
        <dbReference type="Proteomes" id="UP001233999"/>
    </source>
</evidence>
<organism evidence="1 2">
    <name type="scientific">Diploptera punctata</name>
    <name type="common">Pacific beetle cockroach</name>
    <dbReference type="NCBI Taxonomy" id="6984"/>
    <lineage>
        <taxon>Eukaryota</taxon>
        <taxon>Metazoa</taxon>
        <taxon>Ecdysozoa</taxon>
        <taxon>Arthropoda</taxon>
        <taxon>Hexapoda</taxon>
        <taxon>Insecta</taxon>
        <taxon>Pterygota</taxon>
        <taxon>Neoptera</taxon>
        <taxon>Polyneoptera</taxon>
        <taxon>Dictyoptera</taxon>
        <taxon>Blattodea</taxon>
        <taxon>Blaberoidea</taxon>
        <taxon>Blaberidae</taxon>
        <taxon>Diplopterinae</taxon>
        <taxon>Diploptera</taxon>
    </lineage>
</organism>
<accession>A0AAD7ZJM6</accession>
<reference evidence="1" key="1">
    <citation type="journal article" date="2023" name="IScience">
        <title>Live-bearing cockroach genome reveals convergent evolutionary mechanisms linked to viviparity in insects and beyond.</title>
        <authorList>
            <person name="Fouks B."/>
            <person name="Harrison M.C."/>
            <person name="Mikhailova A.A."/>
            <person name="Marchal E."/>
            <person name="English S."/>
            <person name="Carruthers M."/>
            <person name="Jennings E.C."/>
            <person name="Chiamaka E.L."/>
            <person name="Frigard R.A."/>
            <person name="Pippel M."/>
            <person name="Attardo G.M."/>
            <person name="Benoit J.B."/>
            <person name="Bornberg-Bauer E."/>
            <person name="Tobe S.S."/>
        </authorList>
    </citation>
    <scope>NUCLEOTIDE SEQUENCE</scope>
    <source>
        <strain evidence="1">Stay&amp;Tobe</strain>
    </source>
</reference>
<feature type="non-terminal residue" evidence="1">
    <location>
        <position position="72"/>
    </location>
</feature>
<sequence>NVFTYTSLATLKKLLSNLLVYKTAYMFPLYRKVNILIFAAYEEPHTTKQNIRYCPTAMLQNIFRLKLAADFR</sequence>
<reference evidence="1" key="2">
    <citation type="submission" date="2023-05" db="EMBL/GenBank/DDBJ databases">
        <authorList>
            <person name="Fouks B."/>
        </authorList>
    </citation>
    <scope>NUCLEOTIDE SEQUENCE</scope>
    <source>
        <strain evidence="1">Stay&amp;Tobe</strain>
        <tissue evidence="1">Testes</tissue>
    </source>
</reference>
<dbReference type="EMBL" id="JASPKZ010007880">
    <property type="protein sequence ID" value="KAJ9581601.1"/>
    <property type="molecule type" value="Genomic_DNA"/>
</dbReference>
<comment type="caution">
    <text evidence="1">The sequence shown here is derived from an EMBL/GenBank/DDBJ whole genome shotgun (WGS) entry which is preliminary data.</text>
</comment>
<proteinExistence type="predicted"/>
<name>A0AAD7ZJM6_DIPPU</name>
<protein>
    <submittedName>
        <fullName evidence="1">Uncharacterized protein</fullName>
    </submittedName>
</protein>
<evidence type="ECO:0000313" key="1">
    <source>
        <dbReference type="EMBL" id="KAJ9581601.1"/>
    </source>
</evidence>
<gene>
    <name evidence="1" type="ORF">L9F63_023221</name>
</gene>